<organism evidence="1">
    <name type="scientific">freshwater metagenome</name>
    <dbReference type="NCBI Taxonomy" id="449393"/>
    <lineage>
        <taxon>unclassified sequences</taxon>
        <taxon>metagenomes</taxon>
        <taxon>ecological metagenomes</taxon>
    </lineage>
</organism>
<dbReference type="EMBL" id="CAFBAA010000003">
    <property type="protein sequence ID" value="CAB4840765.1"/>
    <property type="molecule type" value="Genomic_DNA"/>
</dbReference>
<dbReference type="InterPro" id="IPR003462">
    <property type="entry name" value="ODC_Mu_crystall"/>
</dbReference>
<dbReference type="SUPFAM" id="SSF51735">
    <property type="entry name" value="NAD(P)-binding Rossmann-fold domains"/>
    <property type="match status" value="1"/>
</dbReference>
<dbReference type="GO" id="GO:0005737">
    <property type="term" value="C:cytoplasm"/>
    <property type="evidence" value="ECO:0007669"/>
    <property type="project" value="TreeGrafter"/>
</dbReference>
<evidence type="ECO:0000313" key="1">
    <source>
        <dbReference type="EMBL" id="CAB4674692.1"/>
    </source>
</evidence>
<sequence length="324" mass="34267">MALHFLSATDVHALVSLEDVLQTQREVFAAMHRGEALLAPRALLPGDHESVAFAYLARAGKGLPAVVKMGSINPTNTEIGKPAIHATILVSDEKTGELHTIIDGESVTLMRTAAASAIAVETFTSAAPSMIAFIGSGPQIISHMEFLHELFPSAAFRAFARNAERAQTLVDFAKSHDLEFTLVKSAREAVEGAEVVITATNSTTPLLEASWLAQTQLLVSIGSFGPGRCEYGQDVVAAASTIAVDDVETSIRQAGPLVEAIAAGTLDPTSLISFGEKLNAGFRRTSTDDLWIYNSVGIGIQDAALAGLLMHRAEGSQFGRTIEV</sequence>
<proteinExistence type="predicted"/>
<dbReference type="Gene3D" id="3.40.50.720">
    <property type="entry name" value="NAD(P)-binding Rossmann-like Domain"/>
    <property type="match status" value="1"/>
</dbReference>
<dbReference type="PANTHER" id="PTHR13812">
    <property type="entry name" value="KETIMINE REDUCTASE MU-CRYSTALLIN"/>
    <property type="match status" value="1"/>
</dbReference>
<gene>
    <name evidence="1" type="ORF">UFOPK2342_00686</name>
    <name evidence="2" type="ORF">UFOPK2423_00756</name>
    <name evidence="3" type="ORF">UFOPK3266_00214</name>
</gene>
<dbReference type="InterPro" id="IPR036291">
    <property type="entry name" value="NAD(P)-bd_dom_sf"/>
</dbReference>
<evidence type="ECO:0000313" key="2">
    <source>
        <dbReference type="EMBL" id="CAB4693940.1"/>
    </source>
</evidence>
<dbReference type="PIRSF" id="PIRSF001439">
    <property type="entry name" value="CryM"/>
    <property type="match status" value="1"/>
</dbReference>
<dbReference type="Gene3D" id="3.30.1780.10">
    <property type="entry name" value="ornithine cyclodeaminase, domain 1"/>
    <property type="match status" value="1"/>
</dbReference>
<dbReference type="PANTHER" id="PTHR13812:SF19">
    <property type="entry name" value="KETIMINE REDUCTASE MU-CRYSTALLIN"/>
    <property type="match status" value="1"/>
</dbReference>
<dbReference type="AlphaFoldDB" id="A0A6J6MLI2"/>
<protein>
    <submittedName>
        <fullName evidence="1">Unannotated protein</fullName>
    </submittedName>
</protein>
<name>A0A6J6MLI2_9ZZZZ</name>
<dbReference type="Pfam" id="PF02423">
    <property type="entry name" value="OCD_Mu_crystall"/>
    <property type="match status" value="1"/>
</dbReference>
<reference evidence="1" key="1">
    <citation type="submission" date="2020-05" db="EMBL/GenBank/DDBJ databases">
        <authorList>
            <person name="Chiriac C."/>
            <person name="Salcher M."/>
            <person name="Ghai R."/>
            <person name="Kavagutti S V."/>
        </authorList>
    </citation>
    <scope>NUCLEOTIDE SEQUENCE</scope>
</reference>
<dbReference type="InterPro" id="IPR023401">
    <property type="entry name" value="ODC_N"/>
</dbReference>
<dbReference type="EMBL" id="CAEZXB010000009">
    <property type="protein sequence ID" value="CAB4674692.1"/>
    <property type="molecule type" value="Genomic_DNA"/>
</dbReference>
<evidence type="ECO:0000313" key="3">
    <source>
        <dbReference type="EMBL" id="CAB4840765.1"/>
    </source>
</evidence>
<dbReference type="EMBL" id="CAEZXN010000013">
    <property type="protein sequence ID" value="CAB4693940.1"/>
    <property type="molecule type" value="Genomic_DNA"/>
</dbReference>
<accession>A0A6J6MLI2</accession>